<name>A0AAD5RNB8_9PEZI</name>
<evidence type="ECO:0000313" key="8">
    <source>
        <dbReference type="EMBL" id="KAJ2898938.1"/>
    </source>
</evidence>
<comment type="caution">
    <text evidence="8">The sequence shown here is derived from an EMBL/GenBank/DDBJ whole genome shotgun (WGS) entry which is preliminary data.</text>
</comment>
<feature type="compositionally biased region" description="Acidic residues" evidence="7">
    <location>
        <begin position="242"/>
        <end position="259"/>
    </location>
</feature>
<keyword evidence="4" id="KW-0496">Mitochondrion</keyword>
<dbReference type="Proteomes" id="UP001201980">
    <property type="component" value="Unassembled WGS sequence"/>
</dbReference>
<gene>
    <name evidence="8" type="ORF">MKZ38_003571</name>
</gene>
<reference evidence="8" key="1">
    <citation type="submission" date="2022-07" db="EMBL/GenBank/DDBJ databases">
        <title>Draft genome sequence of Zalerion maritima ATCC 34329, a (micro)plastics degrading marine fungus.</title>
        <authorList>
            <person name="Paco A."/>
            <person name="Goncalves M.F.M."/>
            <person name="Rocha-Santos T.A.P."/>
            <person name="Alves A."/>
        </authorList>
    </citation>
    <scope>NUCLEOTIDE SEQUENCE</scope>
    <source>
        <strain evidence="8">ATCC 34329</strain>
    </source>
</reference>
<evidence type="ECO:0000256" key="3">
    <source>
        <dbReference type="ARBA" id="ARBA00022980"/>
    </source>
</evidence>
<dbReference type="AlphaFoldDB" id="A0AAD5RNB8"/>
<evidence type="ECO:0000256" key="7">
    <source>
        <dbReference type="SAM" id="MobiDB-lite"/>
    </source>
</evidence>
<evidence type="ECO:0000256" key="4">
    <source>
        <dbReference type="ARBA" id="ARBA00023128"/>
    </source>
</evidence>
<dbReference type="InterPro" id="IPR018305">
    <property type="entry name" value="Ribosomal_m50"/>
</dbReference>
<evidence type="ECO:0000256" key="2">
    <source>
        <dbReference type="ARBA" id="ARBA00008860"/>
    </source>
</evidence>
<dbReference type="Pfam" id="PF10501">
    <property type="entry name" value="Ribosomal_L50"/>
    <property type="match status" value="1"/>
</dbReference>
<dbReference type="GO" id="GO:0005739">
    <property type="term" value="C:mitochondrion"/>
    <property type="evidence" value="ECO:0007669"/>
    <property type="project" value="UniProtKB-SubCell"/>
</dbReference>
<evidence type="ECO:0000313" key="9">
    <source>
        <dbReference type="Proteomes" id="UP001201980"/>
    </source>
</evidence>
<feature type="compositionally biased region" description="Polar residues" evidence="7">
    <location>
        <begin position="71"/>
        <end position="89"/>
    </location>
</feature>
<accession>A0AAD5RNB8</accession>
<comment type="subcellular location">
    <subcellularLocation>
        <location evidence="1">Mitochondrion</location>
    </subcellularLocation>
</comment>
<dbReference type="EMBL" id="JAKWBI020000212">
    <property type="protein sequence ID" value="KAJ2898938.1"/>
    <property type="molecule type" value="Genomic_DNA"/>
</dbReference>
<sequence>MRRIPLLRRPCGLSFASSPSVVVPRFSPQVSAPAASATATSTRCISSTPSSWSRAGRFGQPTLDREPEPTPASSLPPQQSTELSETKQLSAEESREVDDLVQSQYDEPTIPLPPRTRTWAPKQEEIKDSSYQPADTGEGLPELKSTNDWFSDDENWDATSQFVGFAPASDERVQDLRILEVLLRRAVVEALVMNQEGKGKSMANTWGMGGRNELVKALGLRVVVKEGGEAEVQGDVKGVLESLEEVDEQPPEEDEEDEEDKWKDEEPADMETEQEAIEEEIAPFVEPEEAAEMCKGWDKTWRNISLDDMGLKFAVTKRIYQLTGHRIHDYKLHSILTVGGLLKVLHSKPKPTKLFEFIEERKPELTNLPNVKVYSRRVTPIDKEKEVGRWKVIERELEKRGLPATGHSHLPKPNQRAWILGKA</sequence>
<comment type="similarity">
    <text evidence="2">Belongs to the mitochondrion-specific ribosomal protein mL50 family.</text>
</comment>
<keyword evidence="5" id="KW-0687">Ribonucleoprotein</keyword>
<keyword evidence="9" id="KW-1185">Reference proteome</keyword>
<protein>
    <recommendedName>
        <fullName evidence="6">Large ribosomal subunit protein mL50</fullName>
    </recommendedName>
</protein>
<evidence type="ECO:0000256" key="5">
    <source>
        <dbReference type="ARBA" id="ARBA00023274"/>
    </source>
</evidence>
<feature type="region of interest" description="Disordered" evidence="7">
    <location>
        <begin position="242"/>
        <end position="272"/>
    </location>
</feature>
<organism evidence="8 9">
    <name type="scientific">Zalerion maritima</name>
    <dbReference type="NCBI Taxonomy" id="339359"/>
    <lineage>
        <taxon>Eukaryota</taxon>
        <taxon>Fungi</taxon>
        <taxon>Dikarya</taxon>
        <taxon>Ascomycota</taxon>
        <taxon>Pezizomycotina</taxon>
        <taxon>Sordariomycetes</taxon>
        <taxon>Lulworthiomycetidae</taxon>
        <taxon>Lulworthiales</taxon>
        <taxon>Lulworthiaceae</taxon>
        <taxon>Zalerion</taxon>
    </lineage>
</organism>
<keyword evidence="3" id="KW-0689">Ribosomal protein</keyword>
<feature type="compositionally biased region" description="Low complexity" evidence="7">
    <location>
        <begin position="28"/>
        <end position="48"/>
    </location>
</feature>
<evidence type="ECO:0000256" key="6">
    <source>
        <dbReference type="ARBA" id="ARBA00035183"/>
    </source>
</evidence>
<dbReference type="GO" id="GO:0005840">
    <property type="term" value="C:ribosome"/>
    <property type="evidence" value="ECO:0007669"/>
    <property type="project" value="UniProtKB-KW"/>
</dbReference>
<feature type="region of interest" description="Disordered" evidence="7">
    <location>
        <begin position="28"/>
        <end position="142"/>
    </location>
</feature>
<proteinExistence type="inferred from homology"/>
<dbReference type="GO" id="GO:1990904">
    <property type="term" value="C:ribonucleoprotein complex"/>
    <property type="evidence" value="ECO:0007669"/>
    <property type="project" value="UniProtKB-KW"/>
</dbReference>
<evidence type="ECO:0000256" key="1">
    <source>
        <dbReference type="ARBA" id="ARBA00004173"/>
    </source>
</evidence>